<dbReference type="EMBL" id="FNFY01000015">
    <property type="protein sequence ID" value="SDK96071.1"/>
    <property type="molecule type" value="Genomic_DNA"/>
</dbReference>
<dbReference type="PANTHER" id="PTHR36577">
    <property type="entry name" value="DUF521 DOMAIN PROTEIN (AFU_ORTHOLOGUE AFUA_6G00490)"/>
    <property type="match status" value="1"/>
</dbReference>
<accession>A0A1G9G626</accession>
<organism evidence="4 5">
    <name type="scientific">Lacicoccus qingdaonensis</name>
    <dbReference type="NCBI Taxonomy" id="576118"/>
    <lineage>
        <taxon>Bacteria</taxon>
        <taxon>Bacillati</taxon>
        <taxon>Bacillota</taxon>
        <taxon>Bacilli</taxon>
        <taxon>Bacillales</taxon>
        <taxon>Salinicoccaceae</taxon>
        <taxon>Lacicoccus</taxon>
    </lineage>
</organism>
<dbReference type="RefSeq" id="WP_176754115.1">
    <property type="nucleotide sequence ID" value="NZ_FNFY01000015.1"/>
</dbReference>
<evidence type="ECO:0000259" key="3">
    <source>
        <dbReference type="Pfam" id="PF04412"/>
    </source>
</evidence>
<protein>
    <submittedName>
        <fullName evidence="4">Predicted aconitase subunit 1</fullName>
    </submittedName>
</protein>
<evidence type="ECO:0000313" key="4">
    <source>
        <dbReference type="EMBL" id="SDK96071.1"/>
    </source>
</evidence>
<gene>
    <name evidence="4" type="ORF">SAMN05216216_11552</name>
</gene>
<keyword evidence="2" id="KW-0456">Lyase</keyword>
<name>A0A1G9G626_9BACL</name>
<dbReference type="STRING" id="576118.SAMN05216216_11552"/>
<dbReference type="CDD" id="cd01355">
    <property type="entry name" value="AcnX"/>
    <property type="match status" value="1"/>
</dbReference>
<evidence type="ECO:0000256" key="2">
    <source>
        <dbReference type="ARBA" id="ARBA00023239"/>
    </source>
</evidence>
<proteinExistence type="predicted"/>
<keyword evidence="5" id="KW-1185">Reference proteome</keyword>
<dbReference type="Pfam" id="PF04412">
    <property type="entry name" value="AcnX"/>
    <property type="match status" value="1"/>
</dbReference>
<dbReference type="GO" id="GO:0016829">
    <property type="term" value="F:lyase activity"/>
    <property type="evidence" value="ECO:0007669"/>
    <property type="project" value="UniProtKB-KW"/>
</dbReference>
<sequence length="425" mass="47117">MTEIELSRYDQDLLSGKFGETKKKAMKIILRMAEMQGAVQLIDVSKAHIDGCAYNGEASILFPREMAKDGSQVSVPTTMNAISIDKRRYNAAGLDAGFEEKGNQVTLEYEKMGVQPTYACTPYQLPGAPEFGEHIAWAESNAVVFANSVIGARSNRYGDFMDLCIALTGRAPLSGYHLDEERLGTIHIRLHDIEHIDSFLYPILGYLVGHRAGKGVPVMEGLNHEPDHDDLKAFGAALATSGAVGMFHIVGVTPEAPSVEAAFGNRKPSEVWHITKEELSETWQKLKPADNDRLDFILMGSPQLSLDEFKQINEFVMDKEIHLDVKLILTTNRYAYDAAEKLGYIDEIKRFGAEIITDSCLCMINPFIESYIQKDTCKIMTNSGKFVHYGPALLNKDDVSISSTMDCLQSAVSGFTTLTVPEWLK</sequence>
<evidence type="ECO:0000256" key="1">
    <source>
        <dbReference type="ARBA" id="ARBA00023004"/>
    </source>
</evidence>
<feature type="domain" description="Phosphomevalonate dehydratase large subunit-like" evidence="3">
    <location>
        <begin position="4"/>
        <end position="408"/>
    </location>
</feature>
<evidence type="ECO:0000313" key="5">
    <source>
        <dbReference type="Proteomes" id="UP000199008"/>
    </source>
</evidence>
<dbReference type="AlphaFoldDB" id="A0A1G9G626"/>
<dbReference type="Proteomes" id="UP000199008">
    <property type="component" value="Unassembled WGS sequence"/>
</dbReference>
<dbReference type="InterPro" id="IPR007506">
    <property type="entry name" value="PMDh-L-like_dom"/>
</dbReference>
<keyword evidence="1" id="KW-0408">Iron</keyword>
<reference evidence="5" key="1">
    <citation type="submission" date="2016-10" db="EMBL/GenBank/DDBJ databases">
        <authorList>
            <person name="Varghese N."/>
            <person name="Submissions S."/>
        </authorList>
    </citation>
    <scope>NUCLEOTIDE SEQUENCE [LARGE SCALE GENOMIC DNA]</scope>
    <source>
        <strain evidence="5">CGMCC 1.8895</strain>
    </source>
</reference>
<dbReference type="PANTHER" id="PTHR36577:SF3">
    <property type="entry name" value="DUF521 DOMAIN PROTEIN (AFU_ORTHOLOGUE AFUA_6G00490)"/>
    <property type="match status" value="1"/>
</dbReference>